<feature type="domain" description="Sporulation stage II protein D amidase enhancer LytB N-terminal" evidence="2">
    <location>
        <begin position="387"/>
        <end position="476"/>
    </location>
</feature>
<keyword evidence="1" id="KW-0732">Signal</keyword>
<feature type="chain" id="PRO_5010311212" evidence="1">
    <location>
        <begin position="31"/>
        <end position="616"/>
    </location>
</feature>
<protein>
    <submittedName>
        <fullName evidence="3">SpoIID/LytB domain protein</fullName>
    </submittedName>
</protein>
<proteinExistence type="predicted"/>
<name>A0A1H7A199_9MICO</name>
<dbReference type="Pfam" id="PF08486">
    <property type="entry name" value="SpoIID"/>
    <property type="match status" value="1"/>
</dbReference>
<evidence type="ECO:0000256" key="1">
    <source>
        <dbReference type="SAM" id="SignalP"/>
    </source>
</evidence>
<evidence type="ECO:0000313" key="4">
    <source>
        <dbReference type="Proteomes" id="UP000183315"/>
    </source>
</evidence>
<dbReference type="eggNOG" id="COG2385">
    <property type="taxonomic scope" value="Bacteria"/>
</dbReference>
<dbReference type="EMBL" id="FNZI01000005">
    <property type="protein sequence ID" value="SEJ59371.1"/>
    <property type="molecule type" value="Genomic_DNA"/>
</dbReference>
<dbReference type="STRING" id="1043493.SAMN05421637_2344"/>
<accession>A0A1H7A199</accession>
<gene>
    <name evidence="3" type="ORF">SAMN05421637_2344</name>
</gene>
<dbReference type="AlphaFoldDB" id="A0A1H7A199"/>
<feature type="signal peptide" evidence="1">
    <location>
        <begin position="1"/>
        <end position="30"/>
    </location>
</feature>
<evidence type="ECO:0000259" key="2">
    <source>
        <dbReference type="Pfam" id="PF08486"/>
    </source>
</evidence>
<sequence length="616" mass="65294">MTRWIRVRRLASAAVVAALVFGLGAGTASAAVSKVTLSAESTIIQGTVTRIVVKANARVNSRATIQYTSQGKWVTAKNKIKLTNGNGGTRVAPVYDRSYRVIVDGVMSNTVTIHPVAKDFDVTLSAPSSVVPGDAFDLDVKLSEPINTWAKLYYTRHGEWILSKKRILLTNGVGRTTEKIAYDRSYYVEVGYEESGASEVLALTEPPSSFTITGSGWGHGVGMSQYGAYGMAREGYTATEILQHYYQGTSVSNADASGSIRVQVFGSGSDATSAFNMRTGMSGSGDGRWRVLFYDSAGAAADEYVDTMTGSTDDLIAVRRTSSGIDVTSHGVTKSGALAVMQWEGTSYYQSGSTESAYVDLLTTSGNQATHGDYRHGKLVISVIGGRLNVTNVLRLNTEYLYGIAEMPSSWASAALEAQATTARGYALRNSSYKIGCDCNLYDDARSQNFSGWKKENEGTDAYYGKRWVAAVDATSTADGASGLVVKTSTGAIATTYYFSSSGGQSENSENVWSSALSYLRAVDDRWSVDGSVSNPNASWTDSVSQASARSIFGLPDVMTMTVTSRTAKAGSAGVAAAIKVTATSSTGATASITGADTIRIRMGLKGPWIRSISGS</sequence>
<dbReference type="InterPro" id="IPR013693">
    <property type="entry name" value="SpoIID/LytB_N"/>
</dbReference>
<evidence type="ECO:0000313" key="3">
    <source>
        <dbReference type="EMBL" id="SEJ59371.1"/>
    </source>
</evidence>
<keyword evidence="4" id="KW-1185">Reference proteome</keyword>
<reference evidence="4" key="1">
    <citation type="submission" date="2016-10" db="EMBL/GenBank/DDBJ databases">
        <authorList>
            <person name="Varghese N."/>
        </authorList>
    </citation>
    <scope>NUCLEOTIDE SEQUENCE [LARGE SCALE GENOMIC DNA]</scope>
    <source>
        <strain evidence="4">DSM 24868</strain>
    </source>
</reference>
<dbReference type="Proteomes" id="UP000183315">
    <property type="component" value="Unassembled WGS sequence"/>
</dbReference>
<organism evidence="3 4">
    <name type="scientific">Demequina mangrovi</name>
    <dbReference type="NCBI Taxonomy" id="1043493"/>
    <lineage>
        <taxon>Bacteria</taxon>
        <taxon>Bacillati</taxon>
        <taxon>Actinomycetota</taxon>
        <taxon>Actinomycetes</taxon>
        <taxon>Micrococcales</taxon>
        <taxon>Demequinaceae</taxon>
        <taxon>Demequina</taxon>
    </lineage>
</organism>